<accession>A0A6I3KNY6</accession>
<dbReference type="Proteomes" id="UP000440694">
    <property type="component" value="Unassembled WGS sequence"/>
</dbReference>
<gene>
    <name evidence="1" type="ORF">GIW81_17865</name>
</gene>
<dbReference type="EMBL" id="WMBQ01000002">
    <property type="protein sequence ID" value="MTD96209.1"/>
    <property type="molecule type" value="Genomic_DNA"/>
</dbReference>
<name>A0A6I3KNY6_9HYPH</name>
<organism evidence="1 2">
    <name type="scientific">Hyphomicrobium album</name>
    <dbReference type="NCBI Taxonomy" id="2665159"/>
    <lineage>
        <taxon>Bacteria</taxon>
        <taxon>Pseudomonadati</taxon>
        <taxon>Pseudomonadota</taxon>
        <taxon>Alphaproteobacteria</taxon>
        <taxon>Hyphomicrobiales</taxon>
        <taxon>Hyphomicrobiaceae</taxon>
        <taxon>Hyphomicrobium</taxon>
    </lineage>
</organism>
<reference evidence="1 2" key="1">
    <citation type="submission" date="2019-11" db="EMBL/GenBank/DDBJ databases">
        <title>Identification of a novel strain.</title>
        <authorList>
            <person name="Xu Q."/>
            <person name="Wang G."/>
        </authorList>
    </citation>
    <scope>NUCLEOTIDE SEQUENCE [LARGE SCALE GENOMIC DNA]</scope>
    <source>
        <strain evidence="2">xq</strain>
    </source>
</reference>
<dbReference type="AlphaFoldDB" id="A0A6I3KNY6"/>
<dbReference type="RefSeq" id="WP_154740658.1">
    <property type="nucleotide sequence ID" value="NZ_WMBQ01000002.1"/>
</dbReference>
<protein>
    <submittedName>
        <fullName evidence="1">Uncharacterized protein</fullName>
    </submittedName>
</protein>
<evidence type="ECO:0000313" key="2">
    <source>
        <dbReference type="Proteomes" id="UP000440694"/>
    </source>
</evidence>
<keyword evidence="2" id="KW-1185">Reference proteome</keyword>
<proteinExistence type="predicted"/>
<comment type="caution">
    <text evidence="1">The sequence shown here is derived from an EMBL/GenBank/DDBJ whole genome shotgun (WGS) entry which is preliminary data.</text>
</comment>
<sequence length="45" mass="5149">MPLFLLPFLYTQLALTNATNYWAETNGQVHSPSLPCPEMIEQVLR</sequence>
<evidence type="ECO:0000313" key="1">
    <source>
        <dbReference type="EMBL" id="MTD96209.1"/>
    </source>
</evidence>